<name>A0A1M6PLR8_9CLOT</name>
<accession>A0A1M6PLR8</accession>
<dbReference type="EMBL" id="FQZB01000013">
    <property type="protein sequence ID" value="SHK08787.1"/>
    <property type="molecule type" value="Genomic_DNA"/>
</dbReference>
<organism evidence="1 2">
    <name type="scientific">Clostridium cavendishii DSM 21758</name>
    <dbReference type="NCBI Taxonomy" id="1121302"/>
    <lineage>
        <taxon>Bacteria</taxon>
        <taxon>Bacillati</taxon>
        <taxon>Bacillota</taxon>
        <taxon>Clostridia</taxon>
        <taxon>Eubacteriales</taxon>
        <taxon>Clostridiaceae</taxon>
        <taxon>Clostridium</taxon>
    </lineage>
</organism>
<evidence type="ECO:0000313" key="2">
    <source>
        <dbReference type="Proteomes" id="UP000184310"/>
    </source>
</evidence>
<reference evidence="1 2" key="1">
    <citation type="submission" date="2016-11" db="EMBL/GenBank/DDBJ databases">
        <authorList>
            <person name="Jaros S."/>
            <person name="Januszkiewicz K."/>
            <person name="Wedrychowicz H."/>
        </authorList>
    </citation>
    <scope>NUCLEOTIDE SEQUENCE [LARGE SCALE GENOMIC DNA]</scope>
    <source>
        <strain evidence="1 2">DSM 21758</strain>
    </source>
</reference>
<evidence type="ECO:0000313" key="1">
    <source>
        <dbReference type="EMBL" id="SHK08787.1"/>
    </source>
</evidence>
<dbReference type="OrthoDB" id="1903409at2"/>
<sequence>MKSIEQLVEKIKVNDQIINTKNSELINEKIKEVNNILNLSFKYLTFSNIANFEISNFNSKYGNLIFFQNLCNHAILLDTLIDVNKIFDNNSTDSINKYELWLLWNKEFCVTRLKDITSINTDKEPITRQVIDYGKCAFAVNDGKLIWNMNNITNSIEDNLKATLANKENIRHSIELELNASTIKNKSQF</sequence>
<proteinExistence type="predicted"/>
<dbReference type="AlphaFoldDB" id="A0A1M6PLR8"/>
<protein>
    <submittedName>
        <fullName evidence="1">Uncharacterized protein</fullName>
    </submittedName>
</protein>
<dbReference type="RefSeq" id="WP_072990021.1">
    <property type="nucleotide sequence ID" value="NZ_FQZB01000013.1"/>
</dbReference>
<dbReference type="Proteomes" id="UP000184310">
    <property type="component" value="Unassembled WGS sequence"/>
</dbReference>
<gene>
    <name evidence="1" type="ORF">SAMN02745163_03192</name>
</gene>
<keyword evidence="2" id="KW-1185">Reference proteome</keyword>